<evidence type="ECO:0000256" key="1">
    <source>
        <dbReference type="SAM" id="MobiDB-lite"/>
    </source>
</evidence>
<evidence type="ECO:0000313" key="2">
    <source>
        <dbReference type="EMBL" id="OGM48689.1"/>
    </source>
</evidence>
<protein>
    <recommendedName>
        <fullName evidence="4">AT hook motif protein</fullName>
    </recommendedName>
</protein>
<accession>A0A1F8AB89</accession>
<proteinExistence type="predicted"/>
<comment type="caution">
    <text evidence="2">The sequence shown here is derived from an EMBL/GenBank/DDBJ whole genome shotgun (WGS) entry which is preliminary data.</text>
</comment>
<dbReference type="EMBL" id="LYCR01000014">
    <property type="protein sequence ID" value="OGM48689.1"/>
    <property type="molecule type" value="Genomic_DNA"/>
</dbReference>
<gene>
    <name evidence="2" type="ORF">ABOM_001961</name>
</gene>
<name>A0A1F8AB89_9EURO</name>
<feature type="region of interest" description="Disordered" evidence="1">
    <location>
        <begin position="59"/>
        <end position="117"/>
    </location>
</feature>
<sequence length="134" mass="14683">MPITWTPEADVKLFIGVLNQCRDVNFKPDCEKLAAHMGPDVTACAINNRIIRLRRMVAKEDGGSAARTPAASPAKSKSTTPKGRGKGKGAGVVKTPSKVAKREVKREYESEDEEDDNMAVQVVINVKKEEMDEQ</sequence>
<evidence type="ECO:0000313" key="3">
    <source>
        <dbReference type="Proteomes" id="UP000179179"/>
    </source>
</evidence>
<dbReference type="OrthoDB" id="5418867at2759"/>
<dbReference type="RefSeq" id="XP_022392406.1">
    <property type="nucleotide sequence ID" value="XM_022529091.1"/>
</dbReference>
<dbReference type="AlphaFoldDB" id="A0A1F8AB89"/>
<dbReference type="STRING" id="109264.A0A1F8AB89"/>
<reference evidence="2 3" key="1">
    <citation type="journal article" date="2016" name="Genome Biol. Evol.">
        <title>Draft genome sequence of an aflatoxigenic Aspergillus species, A. bombycis.</title>
        <authorList>
            <person name="Moore G.G."/>
            <person name="Mack B.M."/>
            <person name="Beltz S.B."/>
            <person name="Gilbert M.K."/>
        </authorList>
    </citation>
    <scope>NUCLEOTIDE SEQUENCE [LARGE SCALE GENOMIC DNA]</scope>
    <source>
        <strain evidence="3">NRRL 26010</strain>
    </source>
</reference>
<keyword evidence="3" id="KW-1185">Reference proteome</keyword>
<dbReference type="GeneID" id="34445351"/>
<evidence type="ECO:0008006" key="4">
    <source>
        <dbReference type="Google" id="ProtNLM"/>
    </source>
</evidence>
<dbReference type="Proteomes" id="UP000179179">
    <property type="component" value="Unassembled WGS sequence"/>
</dbReference>
<organism evidence="2 3">
    <name type="scientific">Aspergillus bombycis</name>
    <dbReference type="NCBI Taxonomy" id="109264"/>
    <lineage>
        <taxon>Eukaryota</taxon>
        <taxon>Fungi</taxon>
        <taxon>Dikarya</taxon>
        <taxon>Ascomycota</taxon>
        <taxon>Pezizomycotina</taxon>
        <taxon>Eurotiomycetes</taxon>
        <taxon>Eurotiomycetidae</taxon>
        <taxon>Eurotiales</taxon>
        <taxon>Aspergillaceae</taxon>
        <taxon>Aspergillus</taxon>
    </lineage>
</organism>